<dbReference type="EMBL" id="MG592574">
    <property type="protein sequence ID" value="AUR95226.1"/>
    <property type="molecule type" value="Genomic_DNA"/>
</dbReference>
<dbReference type="NCBIfam" id="NF033889">
    <property type="entry name" value="termin_lrg_T7"/>
    <property type="match status" value="1"/>
</dbReference>
<evidence type="ECO:0000313" key="4">
    <source>
        <dbReference type="Proteomes" id="UP000269294"/>
    </source>
</evidence>
<keyword evidence="4" id="KW-1185">Reference proteome</keyword>
<organism evidence="3 4">
    <name type="scientific">Vibrio phage 1.204.O._10N.222.46.F12</name>
    <dbReference type="NCBI Taxonomy" id="1881263"/>
    <lineage>
        <taxon>Viruses</taxon>
        <taxon>Duplodnaviria</taxon>
        <taxon>Heunggongvirae</taxon>
        <taxon>Uroviricota</taxon>
        <taxon>Caudoviricetes</taxon>
        <taxon>Autographivirales</taxon>
        <taxon>Cyclitvirus</taxon>
        <taxon>Cyclitvirus cyclit</taxon>
    </lineage>
</organism>
<evidence type="ECO:0000313" key="3">
    <source>
        <dbReference type="EMBL" id="AUR95226.1"/>
    </source>
</evidence>
<dbReference type="InterPro" id="IPR054762">
    <property type="entry name" value="Gp19_RNaseH-like"/>
</dbReference>
<reference evidence="3 4" key="1">
    <citation type="submission" date="2017-11" db="EMBL/GenBank/DDBJ databases">
        <title>A major lineage of nontailed dsDNA viruses as unrecognized killers of marine bacteria.</title>
        <authorList>
            <person name="Kauffman K.M."/>
            <person name="Hussain F.A."/>
            <person name="Yang J."/>
            <person name="Arevalo P."/>
            <person name="Brown J.M."/>
            <person name="Chang W.K."/>
            <person name="VanInsberghe D."/>
            <person name="Elsherbini J."/>
            <person name="Cutler M.B."/>
            <person name="Kelly L."/>
            <person name="Polz M.F."/>
        </authorList>
    </citation>
    <scope>NUCLEOTIDE SEQUENCE [LARGE SCALE GENOMIC DNA]</scope>
</reference>
<protein>
    <submittedName>
        <fullName evidence="3">Terminase large subunit</fullName>
    </submittedName>
</protein>
<dbReference type="Gene3D" id="3.40.50.300">
    <property type="entry name" value="P-loop containing nucleotide triphosphate hydrolases"/>
    <property type="match status" value="1"/>
</dbReference>
<accession>A0A2I7RNK3</accession>
<feature type="domain" description="Terminase large subunit ribonuclease H-like" evidence="2">
    <location>
        <begin position="370"/>
        <end position="508"/>
    </location>
</feature>
<name>A0A2I7RNK3_9CAUD</name>
<dbReference type="Proteomes" id="UP000269294">
    <property type="component" value="Segment"/>
</dbReference>
<sequence>MSNAAQALDRWDRLQKLQEIYPVFEDFLAEGIEELMGFTCTDVQLDIGNYLQYGPKYRMIQAQRSQAKTTITSFYAVWRLIHDPAEIILIFSAGGDMANEISNGIIDIIGDWDIMECLRPGADDRQSTKAYDVHKDLKGYNKSPSVACMGITANMQGRRASVLIADDIESSKNALTEVQRDLLLHKSRDFTSINQKGDIIYLGTPQSTDSVYNTLPGRGFDIRIWSGRFPTEKEEKNYGTHLAPFIKDMMTLNPELRTGGGVIGDRGQAVDPVLVPEDILVAKEIDQGPAYFQLQHMLDTALMDAARFPLREKHAIFANLDEVNSSVGYLWQPTNDTRITLGMGSENYEFHYAAKIEDAQLPYTGRMMFIDTAGGGQNAGAKGADEMVGVVTYFLNGMVFFMDMEAFVPDPDNADGEYRKLAALAYKHRCQHIQIERNYGGEMLVSAIKKEINLYWQEMEESNPVTHKAHMEVARAKRGPQIETTWATGQKELRIIDTLEPLMRRHQLIINVDMIEKDNTLSRHYPAERKRIYSIWNQMKKITRDKASLSHDDRLDALAGACGFWAESVVQDEKSMAERKLDTETDDLMAEWGAKGIKKGNRSNRPGGKARGSLAKNKAIR</sequence>
<proteinExistence type="predicted"/>
<dbReference type="InterPro" id="IPR047987">
    <property type="entry name" value="Gp19-like_virus"/>
</dbReference>
<dbReference type="InterPro" id="IPR027417">
    <property type="entry name" value="P-loop_NTPase"/>
</dbReference>
<evidence type="ECO:0000259" key="2">
    <source>
        <dbReference type="Pfam" id="PF22530"/>
    </source>
</evidence>
<gene>
    <name evidence="3" type="ORF">NVP1204O_06</name>
</gene>
<feature type="region of interest" description="Disordered" evidence="1">
    <location>
        <begin position="593"/>
        <end position="621"/>
    </location>
</feature>
<dbReference type="Pfam" id="PF22530">
    <property type="entry name" value="Terminase-T7_RNaseH-like"/>
    <property type="match status" value="1"/>
</dbReference>
<evidence type="ECO:0000256" key="1">
    <source>
        <dbReference type="SAM" id="MobiDB-lite"/>
    </source>
</evidence>
<dbReference type="Gene3D" id="3.30.420.240">
    <property type="match status" value="1"/>
</dbReference>